<name>A0A561EN68_9ACTN</name>
<proteinExistence type="predicted"/>
<accession>A0A561EN68</accession>
<protein>
    <submittedName>
        <fullName evidence="1">Uncharacterized protein</fullName>
    </submittedName>
</protein>
<dbReference type="EMBL" id="VIVR01000001">
    <property type="protein sequence ID" value="TWE17063.1"/>
    <property type="molecule type" value="Genomic_DNA"/>
</dbReference>
<evidence type="ECO:0000313" key="1">
    <source>
        <dbReference type="EMBL" id="TWE17063.1"/>
    </source>
</evidence>
<reference evidence="1 2" key="1">
    <citation type="submission" date="2019-06" db="EMBL/GenBank/DDBJ databases">
        <title>Sequencing the genomes of 1000 actinobacteria strains.</title>
        <authorList>
            <person name="Klenk H.-P."/>
        </authorList>
    </citation>
    <scope>NUCLEOTIDE SEQUENCE [LARGE SCALE GENOMIC DNA]</scope>
    <source>
        <strain evidence="1 2">DSM 41649</strain>
    </source>
</reference>
<keyword evidence="2" id="KW-1185">Reference proteome</keyword>
<organism evidence="1 2">
    <name type="scientific">Kitasatospora atroaurantiaca</name>
    <dbReference type="NCBI Taxonomy" id="285545"/>
    <lineage>
        <taxon>Bacteria</taxon>
        <taxon>Bacillati</taxon>
        <taxon>Actinomycetota</taxon>
        <taxon>Actinomycetes</taxon>
        <taxon>Kitasatosporales</taxon>
        <taxon>Streptomycetaceae</taxon>
        <taxon>Kitasatospora</taxon>
    </lineage>
</organism>
<sequence>MTTTPPSWWRRFLAALTHSGPSYNICPGEGSGCCCPCEGCRHHCTAHQEKKR</sequence>
<dbReference type="Proteomes" id="UP000318416">
    <property type="component" value="Unassembled WGS sequence"/>
</dbReference>
<dbReference type="AlphaFoldDB" id="A0A561EN68"/>
<comment type="caution">
    <text evidence="1">The sequence shown here is derived from an EMBL/GenBank/DDBJ whole genome shotgun (WGS) entry which is preliminary data.</text>
</comment>
<gene>
    <name evidence="1" type="ORF">FB465_2067</name>
</gene>
<evidence type="ECO:0000313" key="2">
    <source>
        <dbReference type="Proteomes" id="UP000318416"/>
    </source>
</evidence>